<evidence type="ECO:0000313" key="14">
    <source>
        <dbReference type="EMBL" id="VDN13880.1"/>
    </source>
</evidence>
<dbReference type="Pfam" id="PF18031">
    <property type="entry name" value="UCH_C"/>
    <property type="match status" value="1"/>
</dbReference>
<evidence type="ECO:0000256" key="9">
    <source>
        <dbReference type="PIRSR" id="PIRSR038120-2"/>
    </source>
</evidence>
<proteinExistence type="inferred from homology"/>
<comment type="catalytic activity">
    <reaction evidence="1 7 10 11">
        <text>Thiol-dependent hydrolysis of ester, thioester, amide, peptide and isopeptide bonds formed by the C-terminal Gly of ubiquitin (a 76-residue protein attached to proteins as an intracellular targeting signal).</text>
        <dbReference type="EC" id="3.4.19.12"/>
    </reaction>
</comment>
<evidence type="ECO:0000256" key="4">
    <source>
        <dbReference type="ARBA" id="ARBA00022786"/>
    </source>
</evidence>
<dbReference type="InterPro" id="IPR041507">
    <property type="entry name" value="UCH_C"/>
</dbReference>
<keyword evidence="4 7" id="KW-0833">Ubl conjugation pathway</keyword>
<dbReference type="CDD" id="cd09617">
    <property type="entry name" value="Peptidase_C12_UCH37_BAP1"/>
    <property type="match status" value="1"/>
</dbReference>
<feature type="active site" description="Nucleophile" evidence="8 10">
    <location>
        <position position="87"/>
    </location>
</feature>
<dbReference type="InterPro" id="IPR001578">
    <property type="entry name" value="Peptidase_C12_UCH"/>
</dbReference>
<dbReference type="SUPFAM" id="SSF54001">
    <property type="entry name" value="Cysteine proteinases"/>
    <property type="match status" value="1"/>
</dbReference>
<dbReference type="InterPro" id="IPR017390">
    <property type="entry name" value="Ubiquitinyl_hydrolase_UCH37"/>
</dbReference>
<dbReference type="PRINTS" id="PR00707">
    <property type="entry name" value="UBCTHYDRLASE"/>
</dbReference>
<evidence type="ECO:0000256" key="1">
    <source>
        <dbReference type="ARBA" id="ARBA00000707"/>
    </source>
</evidence>
<evidence type="ECO:0000256" key="12">
    <source>
        <dbReference type="SAM" id="Coils"/>
    </source>
</evidence>
<evidence type="ECO:0000256" key="7">
    <source>
        <dbReference type="PIRNR" id="PIRNR038120"/>
    </source>
</evidence>
<accession>A0A3P7LKF7</accession>
<keyword evidence="6 7" id="KW-0788">Thiol protease</keyword>
<dbReference type="EC" id="3.4.19.12" evidence="7 11"/>
<organism evidence="14 15">
    <name type="scientific">Dibothriocephalus latus</name>
    <name type="common">Fish tapeworm</name>
    <name type="synonym">Diphyllobothrium latum</name>
    <dbReference type="NCBI Taxonomy" id="60516"/>
    <lineage>
        <taxon>Eukaryota</taxon>
        <taxon>Metazoa</taxon>
        <taxon>Spiralia</taxon>
        <taxon>Lophotrochozoa</taxon>
        <taxon>Platyhelminthes</taxon>
        <taxon>Cestoda</taxon>
        <taxon>Eucestoda</taxon>
        <taxon>Diphyllobothriidea</taxon>
        <taxon>Diphyllobothriidae</taxon>
        <taxon>Dibothriocephalus</taxon>
    </lineage>
</organism>
<dbReference type="EMBL" id="UYRU01057663">
    <property type="protein sequence ID" value="VDN13880.1"/>
    <property type="molecule type" value="Genomic_DNA"/>
</dbReference>
<evidence type="ECO:0000256" key="11">
    <source>
        <dbReference type="RuleBase" id="RU361215"/>
    </source>
</evidence>
<sequence length="314" mass="35191">MQMADAGNWCLIESDPGVFTELMKGFGVEGLACEEIYDLHDTSNISDALGLIFLFKWEKEENNPGKLVTDDRLKSIFFAEQVIRNACATQAIINVLLNLPSSSVKIGETLSDFKSFVLDFDSKMKGNALTNCDKIRSVHNSFSYPQTFEINSSKHAKEEDAYHFVGYVPIDGVVYELDGLKGVPLEHGPIPTGSSWIDVIKPVLLNRVQACVDGRFNLMAIVPSRLKLYETQLEDMLKSATPDTELVEQLRQNIAIEKSKAAAQRSENLRRRHNYLPFIIELLKVLAENGRLVNVVRKAKEKSEKLQEKAAVKA</sequence>
<dbReference type="AlphaFoldDB" id="A0A3P7LKF7"/>
<keyword evidence="12" id="KW-0175">Coiled coil</keyword>
<dbReference type="GO" id="GO:0006511">
    <property type="term" value="P:ubiquitin-dependent protein catabolic process"/>
    <property type="evidence" value="ECO:0007669"/>
    <property type="project" value="UniProtKB-UniRule"/>
</dbReference>
<gene>
    <name evidence="14" type="ORF">DILT_LOCUS9711</name>
</gene>
<dbReference type="Gene3D" id="1.20.58.860">
    <property type="match status" value="1"/>
</dbReference>
<dbReference type="Proteomes" id="UP000281553">
    <property type="component" value="Unassembled WGS sequence"/>
</dbReference>
<evidence type="ECO:0000256" key="10">
    <source>
        <dbReference type="PROSITE-ProRule" id="PRU01393"/>
    </source>
</evidence>
<dbReference type="PIRSF" id="PIRSF038120">
    <property type="entry name" value="Ubiquitinyl_hydrolase_UCH37"/>
    <property type="match status" value="1"/>
</dbReference>
<feature type="active site" description="Proton donor" evidence="8 10">
    <location>
        <position position="163"/>
    </location>
</feature>
<feature type="coiled-coil region" evidence="12">
    <location>
        <begin position="247"/>
        <end position="309"/>
    </location>
</feature>
<dbReference type="InterPro" id="IPR036959">
    <property type="entry name" value="Peptidase_C12_UCH_sf"/>
</dbReference>
<feature type="site" description="Important for enzyme activity" evidence="9 10">
    <location>
        <position position="178"/>
    </location>
</feature>
<dbReference type="PROSITE" id="PS52049">
    <property type="entry name" value="ULD"/>
    <property type="match status" value="1"/>
</dbReference>
<feature type="domain" description="UCH catalytic" evidence="13">
    <location>
        <begin position="8"/>
        <end position="223"/>
    </location>
</feature>
<evidence type="ECO:0000256" key="6">
    <source>
        <dbReference type="ARBA" id="ARBA00022807"/>
    </source>
</evidence>
<evidence type="ECO:0000313" key="15">
    <source>
        <dbReference type="Proteomes" id="UP000281553"/>
    </source>
</evidence>
<keyword evidence="3 7" id="KW-0645">Protease</keyword>
<keyword evidence="5 7" id="KW-0378">Hydrolase</keyword>
<evidence type="ECO:0000259" key="13">
    <source>
        <dbReference type="PROSITE" id="PS52048"/>
    </source>
</evidence>
<dbReference type="Gene3D" id="3.40.532.10">
    <property type="entry name" value="Peptidase C12, ubiquitin carboxyl-terminal hydrolase"/>
    <property type="match status" value="1"/>
</dbReference>
<dbReference type="PANTHER" id="PTHR10589">
    <property type="entry name" value="UBIQUITIN CARBOXYL-TERMINAL HYDROLASE"/>
    <property type="match status" value="1"/>
</dbReference>
<dbReference type="PANTHER" id="PTHR10589:SF16">
    <property type="entry name" value="UBIQUITIN CARBOXYL-TERMINAL HYDROLASE ISOZYME L5"/>
    <property type="match status" value="1"/>
</dbReference>
<dbReference type="GO" id="GO:0016579">
    <property type="term" value="P:protein deubiquitination"/>
    <property type="evidence" value="ECO:0007669"/>
    <property type="project" value="InterPro"/>
</dbReference>
<dbReference type="GO" id="GO:0004843">
    <property type="term" value="F:cysteine-type deubiquitinase activity"/>
    <property type="evidence" value="ECO:0007669"/>
    <property type="project" value="UniProtKB-UniRule"/>
</dbReference>
<protein>
    <recommendedName>
        <fullName evidence="7 11">Ubiquitin carboxyl-terminal hydrolase</fullName>
        <ecNumber evidence="7 11">3.4.19.12</ecNumber>
    </recommendedName>
</protein>
<evidence type="ECO:0000256" key="2">
    <source>
        <dbReference type="ARBA" id="ARBA00009326"/>
    </source>
</evidence>
<evidence type="ECO:0000256" key="5">
    <source>
        <dbReference type="ARBA" id="ARBA00022801"/>
    </source>
</evidence>
<dbReference type="GO" id="GO:0005737">
    <property type="term" value="C:cytoplasm"/>
    <property type="evidence" value="ECO:0007669"/>
    <property type="project" value="TreeGrafter"/>
</dbReference>
<keyword evidence="15" id="KW-1185">Reference proteome</keyword>
<evidence type="ECO:0000256" key="8">
    <source>
        <dbReference type="PIRSR" id="PIRSR038120-1"/>
    </source>
</evidence>
<dbReference type="InterPro" id="IPR038765">
    <property type="entry name" value="Papain-like_cys_pep_sf"/>
</dbReference>
<comment type="similarity">
    <text evidence="2 7 10 11">Belongs to the peptidase C12 family.</text>
</comment>
<feature type="site" description="Transition state stabilizer" evidence="10">
    <location>
        <position position="81"/>
    </location>
</feature>
<reference evidence="14 15" key="1">
    <citation type="submission" date="2018-11" db="EMBL/GenBank/DDBJ databases">
        <authorList>
            <consortium name="Pathogen Informatics"/>
        </authorList>
    </citation>
    <scope>NUCLEOTIDE SEQUENCE [LARGE SCALE GENOMIC DNA]</scope>
</reference>
<name>A0A3P7LKF7_DIBLA</name>
<dbReference type="Pfam" id="PF01088">
    <property type="entry name" value="Peptidase_C12"/>
    <property type="match status" value="1"/>
</dbReference>
<dbReference type="OrthoDB" id="1924260at2759"/>
<dbReference type="PROSITE" id="PS52048">
    <property type="entry name" value="UCH_DOMAIN"/>
    <property type="match status" value="1"/>
</dbReference>
<evidence type="ECO:0000256" key="3">
    <source>
        <dbReference type="ARBA" id="ARBA00022670"/>
    </source>
</evidence>